<feature type="binding site" description="in other chain" evidence="6">
    <location>
        <begin position="113"/>
        <end position="121"/>
    </location>
    <ligand>
        <name>5-phospho-alpha-D-ribose 1-diphosphate</name>
        <dbReference type="ChEBI" id="CHEBI:58017"/>
        <note>ligand shared between dimeric partners</note>
    </ligand>
</feature>
<dbReference type="GeneID" id="10153257"/>
<gene>
    <name evidence="6" type="primary">pyrE</name>
    <name evidence="8" type="ordered locus">Desmu_0564</name>
</gene>
<feature type="binding site" evidence="6">
    <location>
        <position position="88"/>
    </location>
    <ligand>
        <name>5-phospho-alpha-D-ribose 1-diphosphate</name>
        <dbReference type="ChEBI" id="CHEBI:58017"/>
        <note>ligand shared between dimeric partners</note>
    </ligand>
</feature>
<dbReference type="KEGG" id="dmu:Desmu_0564"/>
<comment type="similarity">
    <text evidence="6">Belongs to the purine/pyrimidine phosphoribosyltransferase family. PyrE subfamily.</text>
</comment>
<feature type="binding site" evidence="6">
    <location>
        <position position="117"/>
    </location>
    <ligand>
        <name>orotate</name>
        <dbReference type="ChEBI" id="CHEBI:30839"/>
    </ligand>
</feature>
<dbReference type="Proteomes" id="UP000001068">
    <property type="component" value="Chromosome"/>
</dbReference>
<comment type="caution">
    <text evidence="6">Lacks conserved residue(s) required for the propagation of feature annotation.</text>
</comment>
<feature type="domain" description="Phosphoribosyltransferase" evidence="7">
    <location>
        <begin position="59"/>
        <end position="149"/>
    </location>
</feature>
<comment type="cofactor">
    <cofactor evidence="6">
        <name>Mg(2+)</name>
        <dbReference type="ChEBI" id="CHEBI:18420"/>
    </cofactor>
</comment>
<comment type="pathway">
    <text evidence="1 6">Pyrimidine metabolism; UMP biosynthesis via de novo pathway; UMP from orotate: step 1/2.</text>
</comment>
<feature type="binding site" evidence="6">
    <location>
        <position position="92"/>
    </location>
    <ligand>
        <name>5-phospho-alpha-D-ribose 1-diphosphate</name>
        <dbReference type="ChEBI" id="CHEBI:58017"/>
        <note>ligand shared between dimeric partners</note>
    </ligand>
</feature>
<dbReference type="SUPFAM" id="SSF53271">
    <property type="entry name" value="PRTase-like"/>
    <property type="match status" value="1"/>
</dbReference>
<evidence type="ECO:0000313" key="9">
    <source>
        <dbReference type="Proteomes" id="UP000001068"/>
    </source>
</evidence>
<dbReference type="OrthoDB" id="9089at2157"/>
<evidence type="ECO:0000256" key="2">
    <source>
        <dbReference type="ARBA" id="ARBA00011971"/>
    </source>
</evidence>
<dbReference type="EMBL" id="CP002363">
    <property type="protein sequence ID" value="ADV64873.1"/>
    <property type="molecule type" value="Genomic_DNA"/>
</dbReference>
<dbReference type="InterPro" id="IPR023031">
    <property type="entry name" value="OPRT"/>
</dbReference>
<dbReference type="GO" id="GO:0000287">
    <property type="term" value="F:magnesium ion binding"/>
    <property type="evidence" value="ECO:0007669"/>
    <property type="project" value="UniProtKB-UniRule"/>
</dbReference>
<dbReference type="InterPro" id="IPR029057">
    <property type="entry name" value="PRTase-like"/>
</dbReference>
<evidence type="ECO:0000256" key="4">
    <source>
        <dbReference type="ARBA" id="ARBA00022679"/>
    </source>
</evidence>
<evidence type="ECO:0000256" key="5">
    <source>
        <dbReference type="ARBA" id="ARBA00022975"/>
    </source>
</evidence>
<dbReference type="GO" id="GO:0004588">
    <property type="term" value="F:orotate phosphoribosyltransferase activity"/>
    <property type="evidence" value="ECO:0007669"/>
    <property type="project" value="UniProtKB-UniRule"/>
</dbReference>
<comment type="function">
    <text evidence="6">Catalyzes the transfer of a ribosyl phosphate group from 5-phosphoribose 1-diphosphate to orotate, leading to the formation of orotidine monophosphate (OMP).</text>
</comment>
<comment type="catalytic activity">
    <reaction evidence="6">
        <text>orotidine 5'-phosphate + diphosphate = orotate + 5-phospho-alpha-D-ribose 1-diphosphate</text>
        <dbReference type="Rhea" id="RHEA:10380"/>
        <dbReference type="ChEBI" id="CHEBI:30839"/>
        <dbReference type="ChEBI" id="CHEBI:33019"/>
        <dbReference type="ChEBI" id="CHEBI:57538"/>
        <dbReference type="ChEBI" id="CHEBI:58017"/>
        <dbReference type="EC" id="2.4.2.10"/>
    </reaction>
</comment>
<dbReference type="UniPathway" id="UPA00070">
    <property type="reaction ID" value="UER00119"/>
</dbReference>
<proteinExistence type="inferred from homology"/>
<name>E8R8P7_DESM0</name>
<dbReference type="EC" id="2.4.2.10" evidence="2 6"/>
<keyword evidence="5 6" id="KW-0665">Pyrimidine biosynthesis</keyword>
<organism evidence="8 9">
    <name type="scientific">Desulfurococcus mucosus (strain ATCC 35584 / DSM 2162 / JCM 9187 / O7/1)</name>
    <dbReference type="NCBI Taxonomy" id="765177"/>
    <lineage>
        <taxon>Archaea</taxon>
        <taxon>Thermoproteota</taxon>
        <taxon>Thermoprotei</taxon>
        <taxon>Desulfurococcales</taxon>
        <taxon>Desulfurococcaceae</taxon>
        <taxon>Desulfurococcus</taxon>
    </lineage>
</organism>
<dbReference type="NCBIfam" id="TIGR00336">
    <property type="entry name" value="pyrE"/>
    <property type="match status" value="1"/>
</dbReference>
<keyword evidence="3 6" id="KW-0328">Glycosyltransferase</keyword>
<dbReference type="STRING" id="765177.Desmu_0564"/>
<evidence type="ECO:0000256" key="6">
    <source>
        <dbReference type="HAMAP-Rule" id="MF_01208"/>
    </source>
</evidence>
<reference evidence="8 9" key="2">
    <citation type="journal article" date="2011" name="Stand. Genomic Sci.">
        <title>Complete genome sequence of Desulfurococcus mucosus type strain (O7/1).</title>
        <authorList>
            <person name="Wirth R."/>
            <person name="Chertkov O."/>
            <person name="Held B."/>
            <person name="Lapidus A."/>
            <person name="Nolan M."/>
            <person name="Lucas S."/>
            <person name="Hammon N."/>
            <person name="Deshpande S."/>
            <person name="Cheng J.F."/>
            <person name="Tapia R."/>
            <person name="Han C."/>
            <person name="Goodwin L."/>
            <person name="Pitluck S."/>
            <person name="Liolios K."/>
            <person name="Ioanna P."/>
            <person name="Ivanova N."/>
            <person name="Mavromatis K."/>
            <person name="Mikhailova N."/>
            <person name="Pati A."/>
            <person name="Chen A."/>
            <person name="Palaniappan K."/>
            <person name="Land M."/>
            <person name="Hauser L."/>
            <person name="Chang Y.J."/>
            <person name="Jeffries C.D."/>
            <person name="Bilek Y."/>
            <person name="Hader T."/>
            <person name="Rohde M."/>
            <person name="Spring S."/>
            <person name="Sikorski J."/>
            <person name="Goker M."/>
            <person name="Woyke T."/>
            <person name="Bristow J."/>
            <person name="Eisen J.A."/>
            <person name="Markowitz V."/>
            <person name="Hugenholtz P."/>
            <person name="Kyrpides N.C."/>
            <person name="Klenk H.P."/>
        </authorList>
    </citation>
    <scope>NUCLEOTIDE SEQUENCE [LARGE SCALE GENOMIC DNA]</scope>
    <source>
        <strain evidence="9">ATCC 35584 / DSM 2162 / JCM 9187 / O7/1</strain>
    </source>
</reference>
<reference evidence="9" key="1">
    <citation type="submission" date="2010-11" db="EMBL/GenBank/DDBJ databases">
        <title>The complete genome of Desulfurococcus mucosus DSM 2162.</title>
        <authorList>
            <consortium name="US DOE Joint Genome Institute (JGI-PGF)"/>
            <person name="Lucas S."/>
            <person name="Copeland A."/>
            <person name="Lapidus A."/>
            <person name="Bruce D."/>
            <person name="Goodwin L."/>
            <person name="Pitluck S."/>
            <person name="Kyrpides N."/>
            <person name="Mavromatis K."/>
            <person name="Pagani I."/>
            <person name="Ivanova N."/>
            <person name="Ovchinnikova G."/>
            <person name="Chertkov O."/>
            <person name="Held B."/>
            <person name="Brettin T."/>
            <person name="Detter J.C."/>
            <person name="Tapia R."/>
            <person name="Han C."/>
            <person name="Land M."/>
            <person name="Hauser L."/>
            <person name="Markowitz V."/>
            <person name="Cheng J.-F."/>
            <person name="Hugenholtz P."/>
            <person name="Woyke T."/>
            <person name="Wu D."/>
            <person name="Wirth R."/>
            <person name="Bilek Y."/>
            <person name="Hader T."/>
            <person name="Klenk H.-P."/>
            <person name="Eisen J.A."/>
        </authorList>
    </citation>
    <scope>NUCLEOTIDE SEQUENCE [LARGE SCALE GENOMIC DNA]</scope>
    <source>
        <strain evidence="9">ATCC 35584 / DSM 2162 / JCM 9187 / O7/1</strain>
    </source>
</reference>
<dbReference type="eggNOG" id="arCOG00029">
    <property type="taxonomic scope" value="Archaea"/>
</dbReference>
<evidence type="ECO:0000313" key="8">
    <source>
        <dbReference type="EMBL" id="ADV64873.1"/>
    </source>
</evidence>
<comment type="subunit">
    <text evidence="6">Homodimer.</text>
</comment>
<sequence length="199" mass="21765">MSWISVELYRKGMVKIGSFKLSSGVESPFYIDLRRLYMHPELAKAITLELIRVVGLSDVDAVVGVATAGIPLAAYVSCLTGKPMAYVRSERKNHGTNSLIEGDVSGLRVLVVDDVSTTGSSILRAIEAVREAGGTPMKAGVIVDREQGARGALARHGVELYWLTTARRIFQDIYMHGLITEAVYRSVIEYLDKYSVVEG</sequence>
<dbReference type="Pfam" id="PF00156">
    <property type="entry name" value="Pribosyltran"/>
    <property type="match status" value="1"/>
</dbReference>
<feature type="binding site" evidence="6">
    <location>
        <position position="94"/>
    </location>
    <ligand>
        <name>5-phospho-alpha-D-ribose 1-diphosphate</name>
        <dbReference type="ChEBI" id="CHEBI:58017"/>
        <note>ligand shared between dimeric partners</note>
    </ligand>
</feature>
<accession>E8R8P7</accession>
<dbReference type="InterPro" id="IPR000836">
    <property type="entry name" value="PRTase_dom"/>
</dbReference>
<dbReference type="GO" id="GO:0044205">
    <property type="term" value="P:'de novo' UMP biosynthetic process"/>
    <property type="evidence" value="ECO:0007669"/>
    <property type="project" value="UniProtKB-UniRule"/>
</dbReference>
<dbReference type="HAMAP" id="MF_01208">
    <property type="entry name" value="PyrE"/>
    <property type="match status" value="1"/>
</dbReference>
<keyword evidence="6" id="KW-0460">Magnesium</keyword>
<keyword evidence="9" id="KW-1185">Reference proteome</keyword>
<feature type="binding site" evidence="6">
    <location>
        <position position="145"/>
    </location>
    <ligand>
        <name>orotate</name>
        <dbReference type="ChEBI" id="CHEBI:30839"/>
    </ligand>
</feature>
<evidence type="ECO:0000256" key="1">
    <source>
        <dbReference type="ARBA" id="ARBA00004889"/>
    </source>
</evidence>
<dbReference type="InterPro" id="IPR004467">
    <property type="entry name" value="Or_phspho_trans_dom"/>
</dbReference>
<keyword evidence="4 6" id="KW-0808">Transferase</keyword>
<dbReference type="PANTHER" id="PTHR19278">
    <property type="entry name" value="OROTATE PHOSPHORIBOSYLTRANSFERASE"/>
    <property type="match status" value="1"/>
</dbReference>
<dbReference type="AlphaFoldDB" id="E8R8P7"/>
<dbReference type="PANTHER" id="PTHR19278:SF9">
    <property type="entry name" value="URIDINE 5'-MONOPHOSPHATE SYNTHASE"/>
    <property type="match status" value="1"/>
</dbReference>
<protein>
    <recommendedName>
        <fullName evidence="2 6">Orotate phosphoribosyltransferase</fullName>
        <shortName evidence="6">OPRT</shortName>
        <shortName evidence="6">OPRTase</shortName>
        <ecNumber evidence="2 6">2.4.2.10</ecNumber>
    </recommendedName>
</protein>
<dbReference type="GO" id="GO:0019856">
    <property type="term" value="P:pyrimidine nucleobase biosynthetic process"/>
    <property type="evidence" value="ECO:0007669"/>
    <property type="project" value="TreeGrafter"/>
</dbReference>
<dbReference type="Gene3D" id="3.40.50.2020">
    <property type="match status" value="1"/>
</dbReference>
<evidence type="ECO:0000259" key="7">
    <source>
        <dbReference type="Pfam" id="PF00156"/>
    </source>
</evidence>
<dbReference type="RefSeq" id="WP_013562095.1">
    <property type="nucleotide sequence ID" value="NC_014961.1"/>
</dbReference>
<dbReference type="CDD" id="cd06223">
    <property type="entry name" value="PRTases_typeI"/>
    <property type="match status" value="1"/>
</dbReference>
<dbReference type="HOGENOM" id="CLU_074878_2_0_2"/>
<evidence type="ECO:0000256" key="3">
    <source>
        <dbReference type="ARBA" id="ARBA00022676"/>
    </source>
</evidence>